<keyword evidence="3 10" id="KW-1003">Cell membrane</keyword>
<dbReference type="PANTHER" id="PTHR30558">
    <property type="entry name" value="EXBD MEMBRANE COMPONENT OF PMF-DRIVEN MACROMOLECULE IMPORT SYSTEM"/>
    <property type="match status" value="1"/>
</dbReference>
<name>A0A974NGU7_9GAMM</name>
<evidence type="ECO:0000256" key="8">
    <source>
        <dbReference type="ARBA" id="ARBA00023136"/>
    </source>
</evidence>
<evidence type="ECO:0000256" key="10">
    <source>
        <dbReference type="HAMAP-Rule" id="MF_02203"/>
    </source>
</evidence>
<dbReference type="AlphaFoldDB" id="A0A974NGU7"/>
<dbReference type="Gene3D" id="3.30.420.270">
    <property type="match status" value="1"/>
</dbReference>
<dbReference type="PANTHER" id="PTHR30558:SF7">
    <property type="entry name" value="TOL-PAL SYSTEM PROTEIN TOLR"/>
    <property type="match status" value="1"/>
</dbReference>
<keyword evidence="12" id="KW-1185">Reference proteome</keyword>
<keyword evidence="8 10" id="KW-0472">Membrane</keyword>
<evidence type="ECO:0000256" key="2">
    <source>
        <dbReference type="ARBA" id="ARBA00005811"/>
    </source>
</evidence>
<keyword evidence="9 10" id="KW-0131">Cell cycle</keyword>
<gene>
    <name evidence="10 11" type="primary">tolR</name>
    <name evidence="11" type="ORF">JHT90_02445</name>
</gene>
<dbReference type="HAMAP" id="MF_02203">
    <property type="entry name" value="TolR"/>
    <property type="match status" value="1"/>
</dbReference>
<evidence type="ECO:0000256" key="9">
    <source>
        <dbReference type="ARBA" id="ARBA00023306"/>
    </source>
</evidence>
<protein>
    <recommendedName>
        <fullName evidence="10">Tol-Pal system protein TolR</fullName>
    </recommendedName>
</protein>
<evidence type="ECO:0000313" key="12">
    <source>
        <dbReference type="Proteomes" id="UP000595278"/>
    </source>
</evidence>
<dbReference type="GO" id="GO:0051301">
    <property type="term" value="P:cell division"/>
    <property type="evidence" value="ECO:0007669"/>
    <property type="project" value="UniProtKB-UniRule"/>
</dbReference>
<dbReference type="Proteomes" id="UP000595278">
    <property type="component" value="Chromosome"/>
</dbReference>
<keyword evidence="5 10" id="KW-0132">Cell division</keyword>
<comment type="subcellular location">
    <subcellularLocation>
        <location evidence="10">Cell inner membrane</location>
        <topology evidence="10">Single-pass membrane protein</topology>
    </subcellularLocation>
    <subcellularLocation>
        <location evidence="1">Cell membrane</location>
        <topology evidence="1">Single-pass membrane protein</topology>
    </subcellularLocation>
</comment>
<comment type="similarity">
    <text evidence="2 10">Belongs to the ExbD/TolR family.</text>
</comment>
<keyword evidence="6 10" id="KW-0812">Transmembrane</keyword>
<evidence type="ECO:0000256" key="4">
    <source>
        <dbReference type="ARBA" id="ARBA00022519"/>
    </source>
</evidence>
<accession>A0A974NGU7</accession>
<evidence type="ECO:0000313" key="11">
    <source>
        <dbReference type="EMBL" id="QQP86132.1"/>
    </source>
</evidence>
<comment type="function">
    <text evidence="10">Part of the Tol-Pal system, which plays a role in outer membrane invagination during cell division and is important for maintaining outer membrane integrity.</text>
</comment>
<sequence length="149" mass="15822">MSRRNKRKPVAEMNVVPYIDVMLVLLVIFMVTAPMLNQGVKVDLPKVTSEPLPSDTKQKILTVSVKADSTYYLSYGEGVDNTGAGNKAISLQDMTSQVTKIITAPGNAGSQVFIRGDKTASYGLVMAAMSALQQAGVSNVGLITESPNG</sequence>
<dbReference type="KEGG" id="eaz:JHT90_02445"/>
<keyword evidence="4 10" id="KW-0997">Cell inner membrane</keyword>
<organism evidence="11 12">
    <name type="scientific">Entomomonas asaccharolytica</name>
    <dbReference type="NCBI Taxonomy" id="2785331"/>
    <lineage>
        <taxon>Bacteria</taxon>
        <taxon>Pseudomonadati</taxon>
        <taxon>Pseudomonadota</taxon>
        <taxon>Gammaproteobacteria</taxon>
        <taxon>Pseudomonadales</taxon>
        <taxon>Pseudomonadaceae</taxon>
        <taxon>Entomomonas</taxon>
    </lineage>
</organism>
<dbReference type="InterPro" id="IPR003400">
    <property type="entry name" value="ExbD"/>
</dbReference>
<dbReference type="RefSeq" id="WP_201093661.1">
    <property type="nucleotide sequence ID" value="NZ_JBHTMG010000011.1"/>
</dbReference>
<dbReference type="Pfam" id="PF02472">
    <property type="entry name" value="ExbD"/>
    <property type="match status" value="1"/>
</dbReference>
<evidence type="ECO:0000256" key="1">
    <source>
        <dbReference type="ARBA" id="ARBA00004162"/>
    </source>
</evidence>
<dbReference type="InterPro" id="IPR014168">
    <property type="entry name" value="Tol-Pal_TolR"/>
</dbReference>
<keyword evidence="7 10" id="KW-1133">Transmembrane helix</keyword>
<evidence type="ECO:0000256" key="5">
    <source>
        <dbReference type="ARBA" id="ARBA00022618"/>
    </source>
</evidence>
<dbReference type="GO" id="GO:0022857">
    <property type="term" value="F:transmembrane transporter activity"/>
    <property type="evidence" value="ECO:0007669"/>
    <property type="project" value="InterPro"/>
</dbReference>
<dbReference type="NCBIfam" id="TIGR02801">
    <property type="entry name" value="tolR"/>
    <property type="match status" value="1"/>
</dbReference>
<comment type="subunit">
    <text evidence="10">The Tol-Pal system is composed of five core proteins: the inner membrane proteins TolA, TolQ and TolR, the periplasmic protein TolB and the outer membrane protein Pal. They form a network linking the inner and outer membranes and the peptidoglycan layer.</text>
</comment>
<evidence type="ECO:0000256" key="7">
    <source>
        <dbReference type="ARBA" id="ARBA00022989"/>
    </source>
</evidence>
<feature type="transmembrane region" description="Helical" evidence="10">
    <location>
        <begin position="15"/>
        <end position="36"/>
    </location>
</feature>
<proteinExistence type="inferred from homology"/>
<dbReference type="GO" id="GO:0015031">
    <property type="term" value="P:protein transport"/>
    <property type="evidence" value="ECO:0007669"/>
    <property type="project" value="InterPro"/>
</dbReference>
<reference evidence="11 12" key="1">
    <citation type="submission" date="2021-01" db="EMBL/GenBank/DDBJ databases">
        <title>Entomomonas sp. F2A isolated from a house cricket (Acheta domesticus).</title>
        <authorList>
            <person name="Spergser J."/>
            <person name="Busse H.-J."/>
        </authorList>
    </citation>
    <scope>NUCLEOTIDE SEQUENCE [LARGE SCALE GENOMIC DNA]</scope>
    <source>
        <strain evidence="11 12">F2A</strain>
    </source>
</reference>
<evidence type="ECO:0000256" key="6">
    <source>
        <dbReference type="ARBA" id="ARBA00022692"/>
    </source>
</evidence>
<evidence type="ECO:0000256" key="3">
    <source>
        <dbReference type="ARBA" id="ARBA00022475"/>
    </source>
</evidence>
<dbReference type="GO" id="GO:0005886">
    <property type="term" value="C:plasma membrane"/>
    <property type="evidence" value="ECO:0007669"/>
    <property type="project" value="UniProtKB-SubCell"/>
</dbReference>
<dbReference type="EMBL" id="CP067393">
    <property type="protein sequence ID" value="QQP86132.1"/>
    <property type="molecule type" value="Genomic_DNA"/>
</dbReference>